<feature type="transmembrane region" description="Helical" evidence="1">
    <location>
        <begin position="149"/>
        <end position="172"/>
    </location>
</feature>
<dbReference type="EMBL" id="JABKKF010000009">
    <property type="protein sequence ID" value="NPD92687.1"/>
    <property type="molecule type" value="Genomic_DNA"/>
</dbReference>
<reference evidence="2 3" key="1">
    <citation type="submission" date="2020-05" db="EMBL/GenBank/DDBJ databases">
        <title>Distinct polysaccharide utilization as determinants for interspecies competition between intestinal Prevotella spp.</title>
        <authorList>
            <person name="Galvez E.J.C."/>
            <person name="Iljazovic A."/>
            <person name="Strowig T."/>
        </authorList>
    </citation>
    <scope>NUCLEOTIDE SEQUENCE [LARGE SCALE GENOMIC DNA]</scope>
    <source>
        <strain evidence="2 3">PMUR</strain>
    </source>
</reference>
<evidence type="ECO:0000313" key="3">
    <source>
        <dbReference type="Proteomes" id="UP000714420"/>
    </source>
</evidence>
<sequence>MKPEEFIQLKAFARIDGALLALFWLSSFIFYIQGLSNPIMGIVSFILAVSSPFYAATRLRIFRDNIRDGIISFRRAAAYYALMFFYASALFAIAQYIYFEFLDNGYLVNTYTQMLNGEEAQIILKNYDITQQQINDNLEVLRQTSPITFALNFMTINIMTGIVLSFPVGLIMKRDRAK</sequence>
<dbReference type="InterPro" id="IPR025250">
    <property type="entry name" value="DUF4199"/>
</dbReference>
<gene>
    <name evidence="2" type="ORF">HPS56_10100</name>
</gene>
<comment type="caution">
    <text evidence="2">The sequence shown here is derived from an EMBL/GenBank/DDBJ whole genome shotgun (WGS) entry which is preliminary data.</text>
</comment>
<keyword evidence="1" id="KW-0472">Membrane</keyword>
<feature type="transmembrane region" description="Helical" evidence="1">
    <location>
        <begin position="38"/>
        <end position="56"/>
    </location>
</feature>
<accession>A0ABX2AQ69</accession>
<name>A0ABX2AQ69_9BACT</name>
<keyword evidence="1" id="KW-0812">Transmembrane</keyword>
<proteinExistence type="predicted"/>
<keyword evidence="1" id="KW-1133">Transmembrane helix</keyword>
<evidence type="ECO:0000256" key="1">
    <source>
        <dbReference type="SAM" id="Phobius"/>
    </source>
</evidence>
<protein>
    <submittedName>
        <fullName evidence="2">DUF4199 domain-containing protein</fullName>
    </submittedName>
</protein>
<dbReference type="RefSeq" id="WP_172276099.1">
    <property type="nucleotide sequence ID" value="NZ_CASGMU010000010.1"/>
</dbReference>
<feature type="transmembrane region" description="Helical" evidence="1">
    <location>
        <begin position="12"/>
        <end position="32"/>
    </location>
</feature>
<organism evidence="2 3">
    <name type="scientific">Xylanibacter muris</name>
    <dbReference type="NCBI Taxonomy" id="2736290"/>
    <lineage>
        <taxon>Bacteria</taxon>
        <taxon>Pseudomonadati</taxon>
        <taxon>Bacteroidota</taxon>
        <taxon>Bacteroidia</taxon>
        <taxon>Bacteroidales</taxon>
        <taxon>Prevotellaceae</taxon>
        <taxon>Xylanibacter</taxon>
    </lineage>
</organism>
<dbReference type="Pfam" id="PF13858">
    <property type="entry name" value="DUF4199"/>
    <property type="match status" value="1"/>
</dbReference>
<evidence type="ECO:0000313" key="2">
    <source>
        <dbReference type="EMBL" id="NPD92687.1"/>
    </source>
</evidence>
<feature type="transmembrane region" description="Helical" evidence="1">
    <location>
        <begin position="77"/>
        <end position="99"/>
    </location>
</feature>
<keyword evidence="3" id="KW-1185">Reference proteome</keyword>
<dbReference type="Proteomes" id="UP000714420">
    <property type="component" value="Unassembled WGS sequence"/>
</dbReference>